<feature type="transmembrane region" description="Helical" evidence="9">
    <location>
        <begin position="212"/>
        <end position="235"/>
    </location>
</feature>
<evidence type="ECO:0000256" key="8">
    <source>
        <dbReference type="SAM" id="MobiDB-lite"/>
    </source>
</evidence>
<feature type="transmembrane region" description="Helical" evidence="9">
    <location>
        <begin position="322"/>
        <end position="344"/>
    </location>
</feature>
<dbReference type="RefSeq" id="WP_344653220.1">
    <property type="nucleotide sequence ID" value="NZ_BAAAGX010000032.1"/>
</dbReference>
<evidence type="ECO:0000256" key="7">
    <source>
        <dbReference type="ARBA" id="ARBA00023136"/>
    </source>
</evidence>
<dbReference type="PANTHER" id="PTHR47019">
    <property type="entry name" value="LIPID II FLIPPASE MURJ"/>
    <property type="match status" value="1"/>
</dbReference>
<evidence type="ECO:0000256" key="5">
    <source>
        <dbReference type="ARBA" id="ARBA00022984"/>
    </source>
</evidence>
<feature type="transmembrane region" description="Helical" evidence="9">
    <location>
        <begin position="134"/>
        <end position="153"/>
    </location>
</feature>
<feature type="transmembrane region" description="Helical" evidence="9">
    <location>
        <begin position="448"/>
        <end position="473"/>
    </location>
</feature>
<keyword evidence="5" id="KW-0573">Peptidoglycan synthesis</keyword>
<keyword evidence="7 9" id="KW-0472">Membrane</keyword>
<dbReference type="CDD" id="cd13123">
    <property type="entry name" value="MATE_MurJ_like"/>
    <property type="match status" value="1"/>
</dbReference>
<dbReference type="Pfam" id="PF03023">
    <property type="entry name" value="MurJ"/>
    <property type="match status" value="1"/>
</dbReference>
<keyword evidence="11" id="KW-1185">Reference proteome</keyword>
<dbReference type="Proteomes" id="UP001500967">
    <property type="component" value="Unassembled WGS sequence"/>
</dbReference>
<keyword evidence="3 9" id="KW-0812">Transmembrane</keyword>
<dbReference type="EMBL" id="BAAAGX010000032">
    <property type="protein sequence ID" value="GAA0272462.1"/>
    <property type="molecule type" value="Genomic_DNA"/>
</dbReference>
<accession>A0ABN0V341</accession>
<feature type="transmembrane region" description="Helical" evidence="9">
    <location>
        <begin position="279"/>
        <end position="301"/>
    </location>
</feature>
<feature type="transmembrane region" description="Helical" evidence="9">
    <location>
        <begin position="405"/>
        <end position="428"/>
    </location>
</feature>
<evidence type="ECO:0000313" key="10">
    <source>
        <dbReference type="EMBL" id="GAA0272462.1"/>
    </source>
</evidence>
<evidence type="ECO:0000256" key="4">
    <source>
        <dbReference type="ARBA" id="ARBA00022960"/>
    </source>
</evidence>
<evidence type="ECO:0000256" key="1">
    <source>
        <dbReference type="ARBA" id="ARBA00004651"/>
    </source>
</evidence>
<dbReference type="PRINTS" id="PR01806">
    <property type="entry name" value="VIRFACTRMVIN"/>
</dbReference>
<keyword evidence="4" id="KW-0133">Cell shape</keyword>
<comment type="caution">
    <text evidence="10">The sequence shown here is derived from an EMBL/GenBank/DDBJ whole genome shotgun (WGS) entry which is preliminary data.</text>
</comment>
<reference evidence="10 11" key="1">
    <citation type="journal article" date="2019" name="Int. J. Syst. Evol. Microbiol.">
        <title>The Global Catalogue of Microorganisms (GCM) 10K type strain sequencing project: providing services to taxonomists for standard genome sequencing and annotation.</title>
        <authorList>
            <consortium name="The Broad Institute Genomics Platform"/>
            <consortium name="The Broad Institute Genome Sequencing Center for Infectious Disease"/>
            <person name="Wu L."/>
            <person name="Ma J."/>
        </authorList>
    </citation>
    <scope>NUCLEOTIDE SEQUENCE [LARGE SCALE GENOMIC DNA]</scope>
    <source>
        <strain evidence="10 11">JCM 10425</strain>
    </source>
</reference>
<feature type="transmembrane region" description="Helical" evidence="9">
    <location>
        <begin position="550"/>
        <end position="569"/>
    </location>
</feature>
<evidence type="ECO:0000256" key="9">
    <source>
        <dbReference type="SAM" id="Phobius"/>
    </source>
</evidence>
<feature type="transmembrane region" description="Helical" evidence="9">
    <location>
        <begin position="364"/>
        <end position="384"/>
    </location>
</feature>
<feature type="transmembrane region" description="Helical" evidence="9">
    <location>
        <begin position="106"/>
        <end position="128"/>
    </location>
</feature>
<feature type="transmembrane region" description="Helical" evidence="9">
    <location>
        <begin position="174"/>
        <end position="197"/>
    </location>
</feature>
<protein>
    <submittedName>
        <fullName evidence="10">Murein biosynthesis integral membrane protein MurJ</fullName>
    </submittedName>
</protein>
<evidence type="ECO:0000256" key="2">
    <source>
        <dbReference type="ARBA" id="ARBA00022475"/>
    </source>
</evidence>
<keyword evidence="2" id="KW-1003">Cell membrane</keyword>
<sequence length="618" mass="64195">MTGPESADFDLRRPRSNLYDPDSTVVLPTQTPGEEPTAVLPTISQPVGPVATGAAEPTVPIAPPVAPIAPGPEEPAGSGKDGGAQSVARSSGVMALFSLVSRATGFLRTAVIGAAIGGGLVGNAYQVSNTLPNMLYEFLLGGILTSVVVPLLVTARKRDADGGEAFTHRLLTAAALLLAAATAVALIAAPLLTAFFADSNSTSASRQLTTTLAYLLLPEIFFYGLSALLGAVLNTRNQFAAPAWAPILNNITVIVTAAVFLLLPGPATLNPETITGAQVAVLGIGTTLGIVLQSLALWPALRKVGFRWKWRFDLRGAGLGEAGRLGAWMFVYVGVSQLGLLPVIKIANYAGNRGGPGPLIHNNAFLMFMMVHGIVAVSILTALLPRMSAAAADRNFPEVTRNLSLGTRLSSVVLVPATAAYLVLGIPLTVTVFQWGEFTHDQAIATGYATMAAAIGLVPFAISQMQIFAFYALRDTKTPALINLPVVVAKIVFDLGVFFVVPDDYVVVGLQCGNTVSYIVAVLVSGHFLKRRLGSLDTAASVRTITRLGLAAVVAGLVGWGVAYGLQAALGIGKLGAFVSLVVGGAVLVGVYAVAALRLRVPEVVDVANTVKRRLPGR</sequence>
<feature type="region of interest" description="Disordered" evidence="8">
    <location>
        <begin position="1"/>
        <end position="56"/>
    </location>
</feature>
<feature type="transmembrane region" description="Helical" evidence="9">
    <location>
        <begin position="575"/>
        <end position="595"/>
    </location>
</feature>
<name>A0ABN0V341_9ACTN</name>
<feature type="transmembrane region" description="Helical" evidence="9">
    <location>
        <begin position="247"/>
        <end position="267"/>
    </location>
</feature>
<proteinExistence type="predicted"/>
<dbReference type="NCBIfam" id="TIGR01695">
    <property type="entry name" value="murJ_mviN"/>
    <property type="match status" value="1"/>
</dbReference>
<dbReference type="PANTHER" id="PTHR47019:SF1">
    <property type="entry name" value="LIPID II FLIPPASE MURJ"/>
    <property type="match status" value="1"/>
</dbReference>
<keyword evidence="6 9" id="KW-1133">Transmembrane helix</keyword>
<dbReference type="InterPro" id="IPR004268">
    <property type="entry name" value="MurJ"/>
</dbReference>
<evidence type="ECO:0000256" key="3">
    <source>
        <dbReference type="ARBA" id="ARBA00022692"/>
    </source>
</evidence>
<evidence type="ECO:0000313" key="11">
    <source>
        <dbReference type="Proteomes" id="UP001500967"/>
    </source>
</evidence>
<feature type="transmembrane region" description="Helical" evidence="9">
    <location>
        <begin position="507"/>
        <end position="529"/>
    </location>
</feature>
<feature type="region of interest" description="Disordered" evidence="8">
    <location>
        <begin position="66"/>
        <end position="85"/>
    </location>
</feature>
<dbReference type="InterPro" id="IPR051050">
    <property type="entry name" value="Lipid_II_flippase_MurJ/MviN"/>
</dbReference>
<gene>
    <name evidence="10" type="primary">murJ</name>
    <name evidence="10" type="ORF">GCM10009539_69830</name>
</gene>
<evidence type="ECO:0000256" key="6">
    <source>
        <dbReference type="ARBA" id="ARBA00022989"/>
    </source>
</evidence>
<feature type="transmembrane region" description="Helical" evidence="9">
    <location>
        <begin position="480"/>
        <end position="501"/>
    </location>
</feature>
<comment type="subcellular location">
    <subcellularLocation>
        <location evidence="1">Cell membrane</location>
        <topology evidence="1">Multi-pass membrane protein</topology>
    </subcellularLocation>
</comment>
<organism evidence="10 11">
    <name type="scientific">Cryptosporangium japonicum</name>
    <dbReference type="NCBI Taxonomy" id="80872"/>
    <lineage>
        <taxon>Bacteria</taxon>
        <taxon>Bacillati</taxon>
        <taxon>Actinomycetota</taxon>
        <taxon>Actinomycetes</taxon>
        <taxon>Cryptosporangiales</taxon>
        <taxon>Cryptosporangiaceae</taxon>
        <taxon>Cryptosporangium</taxon>
    </lineage>
</organism>